<gene>
    <name evidence="1" type="primary">VPS36</name>
    <name evidence="1" type="ORF">GBF38_003691</name>
</gene>
<comment type="caution">
    <text evidence="1">The sequence shown here is derived from an EMBL/GenBank/DDBJ whole genome shotgun (WGS) entry which is preliminary data.</text>
</comment>
<reference evidence="1" key="1">
    <citation type="submission" date="2020-04" db="EMBL/GenBank/DDBJ databases">
        <title>A chromosome-scale assembly and high-density genetic map of the yellow drum (Nibea albiflora) genome.</title>
        <authorList>
            <person name="Xu D."/>
            <person name="Zhang W."/>
            <person name="Chen R."/>
            <person name="Tan P."/>
            <person name="Wang L."/>
            <person name="Song H."/>
            <person name="Tian L."/>
            <person name="Zhu Q."/>
            <person name="Wang B."/>
        </authorList>
    </citation>
    <scope>NUCLEOTIDE SEQUENCE</scope>
    <source>
        <strain evidence="1">ZJHYS-2018</strain>
    </source>
</reference>
<keyword evidence="2" id="KW-1185">Reference proteome</keyword>
<name>A0ACB7F1A9_NIBAL</name>
<organism evidence="1 2">
    <name type="scientific">Nibea albiflora</name>
    <name type="common">Yellow drum</name>
    <name type="synonym">Corvina albiflora</name>
    <dbReference type="NCBI Taxonomy" id="240163"/>
    <lineage>
        <taxon>Eukaryota</taxon>
        <taxon>Metazoa</taxon>
        <taxon>Chordata</taxon>
        <taxon>Craniata</taxon>
        <taxon>Vertebrata</taxon>
        <taxon>Euteleostomi</taxon>
        <taxon>Actinopterygii</taxon>
        <taxon>Neopterygii</taxon>
        <taxon>Teleostei</taxon>
        <taxon>Neoteleostei</taxon>
        <taxon>Acanthomorphata</taxon>
        <taxon>Eupercaria</taxon>
        <taxon>Sciaenidae</taxon>
        <taxon>Nibea</taxon>
    </lineage>
</organism>
<evidence type="ECO:0000313" key="1">
    <source>
        <dbReference type="EMBL" id="KAG8007969.1"/>
    </source>
</evidence>
<evidence type="ECO:0000313" key="2">
    <source>
        <dbReference type="Proteomes" id="UP000805704"/>
    </source>
</evidence>
<protein>
    <submittedName>
        <fullName evidence="1">Vacuolar protein-sorting-associated protein 36</fullName>
    </submittedName>
</protein>
<dbReference type="EMBL" id="CM024807">
    <property type="protein sequence ID" value="KAG8007969.1"/>
    <property type="molecule type" value="Genomic_DNA"/>
</dbReference>
<accession>A0ACB7F1A9</accession>
<proteinExistence type="predicted"/>
<dbReference type="Proteomes" id="UP000805704">
    <property type="component" value="Chromosome 19"/>
</dbReference>
<sequence>MDRFAWSNGLLEINETLVIQQRGVKLYDGDDKAKLDVGVALLSTHRLIWRDVKNHECCIAMPLSQIVFFEEQAAGIGKSAKIVIHLHPAPANKEPGPYQHSKYPFIKLSFKEHGQIEFYRRLTEEMTQKRWENTPVSQPIPTGTGSQAGRTRAVGIVGIERKIEEKRKETDKNISEAFEDLSKLMVKAKEMVELSKSIANKIKDKQGDITEDETIRFKSYLLSMGIANPVTRDTHGSGTHYHLQLAKQLGDMLQAPLEERGGMMALTEVYCLVNRARGMELLSPEDLVNACKMFESLKLPLRLRVFDSGVMVVQLQSHSEEEMIASALDSVTDKGSLTAEEFAKLLGLSVLLSKERLLLAEKMGHLCRDDSVEEVRGGGRGRSCGVGEDRGTDIGMPQAASLLSLLLPLVGCAFAGLNIWPSLHVALSNASVFVDFSIKSNNSTVRSRSLSLVNIETNTTLLTRTLPGNQSAGSIEFNCSCFLYAGTFRFLLRQTSISAASRANGTDESSTESTAWWWSSELQIRISTNEHFQACSRDIDSALFIEVSSMEHNQIGRNIIDKTRARTRQPIKPLRSQSIEMSCAFPFTEKDFIRVALQSPHAAQDVKSSGPLYLSRIFSYKLLVENGYAYRSGCEGTMAVKLITPPCAHINGKVLLYKDAGVGTGVGVSSEMGAGGRVVMGFGPEEPSSPPLAFNWLTQGENETEFNCSVFDPGRNKYCFRFVFNYSRSPSPAQTCLVVHRSAESWGPWQQWSVCSVSCGEGVRERVRECLLPSGVGGMQCTGMVKEQSLCSLEDCAALPAPSPSLPPVPVGVAPLGGNMVVVAGISLCLAVILATVVVTVWRKLCQTPQCSSVRRASMHSPGGRKLSDEASICGYSLQRPSLSDGQGMGVGVAQKNTPVLGSPLSQTLVIPVSQDPERLSPTGQKMLPTIIGYRLAQQQLKEMKKKGLKEATQLYHVSSSPVHDTLVETSASPTISPIPTPTGFAHPALPLGLQD</sequence>